<feature type="binding site" evidence="7">
    <location>
        <position position="41"/>
    </location>
    <ligand>
        <name>ATP</name>
        <dbReference type="ChEBI" id="CHEBI:30616"/>
    </ligand>
</feature>
<evidence type="ECO:0000256" key="5">
    <source>
        <dbReference type="ARBA" id="ARBA00022777"/>
    </source>
</evidence>
<proteinExistence type="predicted"/>
<dbReference type="GO" id="GO:0004674">
    <property type="term" value="F:protein serine/threonine kinase activity"/>
    <property type="evidence" value="ECO:0007669"/>
    <property type="project" value="UniProtKB-KW"/>
</dbReference>
<keyword evidence="12" id="KW-1185">Reference proteome</keyword>
<evidence type="ECO:0000313" key="12">
    <source>
        <dbReference type="Proteomes" id="UP000825367"/>
    </source>
</evidence>
<evidence type="ECO:0000256" key="4">
    <source>
        <dbReference type="ARBA" id="ARBA00022741"/>
    </source>
</evidence>
<name>A0ABX8VB40_9MYCO</name>
<evidence type="ECO:0000256" key="1">
    <source>
        <dbReference type="ARBA" id="ARBA00012513"/>
    </source>
</evidence>
<dbReference type="Proteomes" id="UP000825367">
    <property type="component" value="Chromosome"/>
</dbReference>
<feature type="region of interest" description="Disordered" evidence="8">
    <location>
        <begin position="278"/>
        <end position="301"/>
    </location>
</feature>
<evidence type="ECO:0000256" key="7">
    <source>
        <dbReference type="PROSITE-ProRule" id="PRU10141"/>
    </source>
</evidence>
<dbReference type="EC" id="2.7.11.1" evidence="1"/>
<dbReference type="SUPFAM" id="SSF56112">
    <property type="entry name" value="Protein kinase-like (PK-like)"/>
    <property type="match status" value="1"/>
</dbReference>
<feature type="domain" description="Protein kinase" evidence="10">
    <location>
        <begin position="12"/>
        <end position="271"/>
    </location>
</feature>
<dbReference type="PROSITE" id="PS00108">
    <property type="entry name" value="PROTEIN_KINASE_ST"/>
    <property type="match status" value="1"/>
</dbReference>
<sequence>MEPRDGTSFGTYTITRLLGRGGMGEVYEAYDTVKGRTVALKILSDGVSHDPAFRARFQRESQAAAILQEPHVIPIHDWGEIDGRLYIDMRLVQGHTLAELIAEGPLAPARAVGIITQMAAALDAAHAAGLIHRDVKPENIIVTPADFAYLVDFGIAETKGATRLTEAGSQIGTLKYMAPERFNGEPATPAVDVYALTCVMYEMLTGETPFPGDSLESQVGAHLTASPPRPSTVNPRIPAAFDDVVARGMAKDPDDRYGTAGGLGRAAQRALQYAVTAPHTTPTATSPPPAEATTTTTPERGRRSWLLPTAIAVAAALILGGIGVIIGLLARDNSGQAMGPVAKTAEVVPGPDQSALHQSCDDGFTLPNAGGFGTHAGRGTAETTCLFTKSVLTSYWAQYGNANGIPRAVSAPGAVDCRSVPGAQCNGSNFVVQCQQYPGDNWITCTGGNNARVYLW</sequence>
<evidence type="ECO:0000256" key="2">
    <source>
        <dbReference type="ARBA" id="ARBA00022527"/>
    </source>
</evidence>
<dbReference type="Pfam" id="PF00069">
    <property type="entry name" value="Pkinase"/>
    <property type="match status" value="1"/>
</dbReference>
<dbReference type="PANTHER" id="PTHR43289">
    <property type="entry name" value="MITOGEN-ACTIVATED PROTEIN KINASE KINASE KINASE 20-RELATED"/>
    <property type="match status" value="1"/>
</dbReference>
<evidence type="ECO:0000313" key="11">
    <source>
        <dbReference type="EMBL" id="QYL14994.1"/>
    </source>
</evidence>
<dbReference type="Gene3D" id="3.30.200.20">
    <property type="entry name" value="Phosphorylase Kinase, domain 1"/>
    <property type="match status" value="1"/>
</dbReference>
<keyword evidence="3" id="KW-0808">Transferase</keyword>
<dbReference type="InterPro" id="IPR008271">
    <property type="entry name" value="Ser/Thr_kinase_AS"/>
</dbReference>
<gene>
    <name evidence="11" type="ORF">K0O64_17700</name>
</gene>
<keyword evidence="5 11" id="KW-0418">Kinase</keyword>
<dbReference type="PROSITE" id="PS00107">
    <property type="entry name" value="PROTEIN_KINASE_ATP"/>
    <property type="match status" value="1"/>
</dbReference>
<dbReference type="RefSeq" id="WP_071943694.1">
    <property type="nucleotide sequence ID" value="NZ_BAAAVX010000050.1"/>
</dbReference>
<evidence type="ECO:0000256" key="6">
    <source>
        <dbReference type="ARBA" id="ARBA00022840"/>
    </source>
</evidence>
<keyword evidence="6 7" id="KW-0067">ATP-binding</keyword>
<keyword evidence="4 7" id="KW-0547">Nucleotide-binding</keyword>
<dbReference type="EMBL" id="CP080333">
    <property type="protein sequence ID" value="QYL14994.1"/>
    <property type="molecule type" value="Genomic_DNA"/>
</dbReference>
<evidence type="ECO:0000259" key="10">
    <source>
        <dbReference type="PROSITE" id="PS50011"/>
    </source>
</evidence>
<accession>A0ABX8VB40</accession>
<keyword evidence="9" id="KW-0472">Membrane</keyword>
<dbReference type="CDD" id="cd14014">
    <property type="entry name" value="STKc_PknB_like"/>
    <property type="match status" value="1"/>
</dbReference>
<dbReference type="PROSITE" id="PS50011">
    <property type="entry name" value="PROTEIN_KINASE_DOM"/>
    <property type="match status" value="1"/>
</dbReference>
<reference evidence="11 12" key="1">
    <citation type="submission" date="2021-07" db="EMBL/GenBank/DDBJ databases">
        <title>Whole genome sequencing of non-tuberculosis mycobacteria type-strains.</title>
        <authorList>
            <person name="Igarashi Y."/>
            <person name="Osugi A."/>
            <person name="Mitarai S."/>
        </authorList>
    </citation>
    <scope>NUCLEOTIDE SEQUENCE [LARGE SCALE GENOMIC DNA]</scope>
    <source>
        <strain evidence="11 12">JCM 16370</strain>
    </source>
</reference>
<keyword evidence="2 11" id="KW-0723">Serine/threonine-protein kinase</keyword>
<feature type="transmembrane region" description="Helical" evidence="9">
    <location>
        <begin position="305"/>
        <end position="330"/>
    </location>
</feature>
<evidence type="ECO:0000256" key="9">
    <source>
        <dbReference type="SAM" id="Phobius"/>
    </source>
</evidence>
<dbReference type="InterPro" id="IPR011009">
    <property type="entry name" value="Kinase-like_dom_sf"/>
</dbReference>
<evidence type="ECO:0000256" key="8">
    <source>
        <dbReference type="SAM" id="MobiDB-lite"/>
    </source>
</evidence>
<evidence type="ECO:0000256" key="3">
    <source>
        <dbReference type="ARBA" id="ARBA00022679"/>
    </source>
</evidence>
<dbReference type="InterPro" id="IPR000719">
    <property type="entry name" value="Prot_kinase_dom"/>
</dbReference>
<organism evidence="11 12">
    <name type="scientific">Mycolicibacterium pallens</name>
    <dbReference type="NCBI Taxonomy" id="370524"/>
    <lineage>
        <taxon>Bacteria</taxon>
        <taxon>Bacillati</taxon>
        <taxon>Actinomycetota</taxon>
        <taxon>Actinomycetes</taxon>
        <taxon>Mycobacteriales</taxon>
        <taxon>Mycobacteriaceae</taxon>
        <taxon>Mycolicibacterium</taxon>
    </lineage>
</organism>
<keyword evidence="9" id="KW-0812">Transmembrane</keyword>
<dbReference type="PANTHER" id="PTHR43289:SF6">
    <property type="entry name" value="SERINE_THREONINE-PROTEIN KINASE NEKL-3"/>
    <property type="match status" value="1"/>
</dbReference>
<dbReference type="Gene3D" id="1.10.510.10">
    <property type="entry name" value="Transferase(Phosphotransferase) domain 1"/>
    <property type="match status" value="1"/>
</dbReference>
<dbReference type="InterPro" id="IPR017441">
    <property type="entry name" value="Protein_kinase_ATP_BS"/>
</dbReference>
<protein>
    <recommendedName>
        <fullName evidence="1">non-specific serine/threonine protein kinase</fullName>
        <ecNumber evidence="1">2.7.11.1</ecNumber>
    </recommendedName>
</protein>
<dbReference type="SMART" id="SM00220">
    <property type="entry name" value="S_TKc"/>
    <property type="match status" value="1"/>
</dbReference>
<keyword evidence="9" id="KW-1133">Transmembrane helix</keyword>